<keyword evidence="1" id="KW-0812">Transmembrane</keyword>
<protein>
    <recommendedName>
        <fullName evidence="4">Heat-shock protein</fullName>
    </recommendedName>
</protein>
<feature type="transmembrane region" description="Helical" evidence="1">
    <location>
        <begin position="12"/>
        <end position="35"/>
    </location>
</feature>
<evidence type="ECO:0008006" key="4">
    <source>
        <dbReference type="Google" id="ProtNLM"/>
    </source>
</evidence>
<evidence type="ECO:0000256" key="1">
    <source>
        <dbReference type="SAM" id="Phobius"/>
    </source>
</evidence>
<reference evidence="3" key="1">
    <citation type="submission" date="2017-06" db="EMBL/GenBank/DDBJ databases">
        <authorList>
            <person name="Cremers G."/>
        </authorList>
    </citation>
    <scope>NUCLEOTIDE SEQUENCE [LARGE SCALE GENOMIC DNA]</scope>
</reference>
<keyword evidence="3" id="KW-1185">Reference proteome</keyword>
<keyword evidence="1" id="KW-0472">Membrane</keyword>
<dbReference type="EMBL" id="FZMP01000134">
    <property type="protein sequence ID" value="SNQ60998.1"/>
    <property type="molecule type" value="Genomic_DNA"/>
</dbReference>
<proteinExistence type="predicted"/>
<keyword evidence="1" id="KW-1133">Transmembrane helix</keyword>
<dbReference type="AlphaFoldDB" id="A0A284VP51"/>
<evidence type="ECO:0000313" key="3">
    <source>
        <dbReference type="Proteomes" id="UP000218615"/>
    </source>
</evidence>
<feature type="transmembrane region" description="Helical" evidence="1">
    <location>
        <begin position="76"/>
        <end position="100"/>
    </location>
</feature>
<feature type="transmembrane region" description="Helical" evidence="1">
    <location>
        <begin position="112"/>
        <end position="131"/>
    </location>
</feature>
<gene>
    <name evidence="2" type="ORF">MNV_2190004</name>
</gene>
<dbReference type="RefSeq" id="WP_096205586.1">
    <property type="nucleotide sequence ID" value="NZ_FZMP01000134.1"/>
</dbReference>
<name>A0A284VP51_9EURY</name>
<sequence length="135" mass="14984">MGIKLESNDFVRVLTVVAVMAFIMVSVAYGITYIFEDGSIKFPIQPYYILFIFSIGFVISSVFFEKVRDAVYPYSLLGGAIASAILTFIITAAIGGMYYISDNGFKLLSSDTWVYALSICIILSMVLFNLAKHKL</sequence>
<accession>A0A284VP51</accession>
<evidence type="ECO:0000313" key="2">
    <source>
        <dbReference type="EMBL" id="SNQ60998.1"/>
    </source>
</evidence>
<feature type="transmembrane region" description="Helical" evidence="1">
    <location>
        <begin position="47"/>
        <end position="64"/>
    </location>
</feature>
<dbReference type="OrthoDB" id="147777at2157"/>
<dbReference type="Proteomes" id="UP000218615">
    <property type="component" value="Unassembled WGS sequence"/>
</dbReference>
<organism evidence="2 3">
    <name type="scientific">Candidatus Methanoperedens nitratireducens</name>
    <dbReference type="NCBI Taxonomy" id="1392998"/>
    <lineage>
        <taxon>Archaea</taxon>
        <taxon>Methanobacteriati</taxon>
        <taxon>Methanobacteriota</taxon>
        <taxon>Stenosarchaea group</taxon>
        <taxon>Methanomicrobia</taxon>
        <taxon>Methanosarcinales</taxon>
        <taxon>ANME-2 cluster</taxon>
        <taxon>Candidatus Methanoperedentaceae</taxon>
        <taxon>Candidatus Methanoperedens</taxon>
    </lineage>
</organism>